<feature type="region of interest" description="Disordered" evidence="1">
    <location>
        <begin position="24"/>
        <end position="46"/>
    </location>
</feature>
<evidence type="ECO:0000313" key="3">
    <source>
        <dbReference type="Proteomes" id="UP000198757"/>
    </source>
</evidence>
<dbReference type="STRING" id="1285928.SAMN04487894_12625"/>
<organism evidence="2 3">
    <name type="scientific">Niabella drilacis (strain DSM 25811 / CCM 8410 / CCUG 62505 / LMG 26954 / E90)</name>
    <dbReference type="NCBI Taxonomy" id="1285928"/>
    <lineage>
        <taxon>Bacteria</taxon>
        <taxon>Pseudomonadati</taxon>
        <taxon>Bacteroidota</taxon>
        <taxon>Chitinophagia</taxon>
        <taxon>Chitinophagales</taxon>
        <taxon>Chitinophagaceae</taxon>
        <taxon>Niabella</taxon>
    </lineage>
</organism>
<gene>
    <name evidence="2" type="ORF">SAMN04487894_12625</name>
</gene>
<evidence type="ECO:0000256" key="1">
    <source>
        <dbReference type="SAM" id="MobiDB-lite"/>
    </source>
</evidence>
<dbReference type="EMBL" id="FMZO01000026">
    <property type="protein sequence ID" value="SDE20455.1"/>
    <property type="molecule type" value="Genomic_DNA"/>
</dbReference>
<evidence type="ECO:0000313" key="2">
    <source>
        <dbReference type="EMBL" id="SDE20455.1"/>
    </source>
</evidence>
<dbReference type="RefSeq" id="WP_143019921.1">
    <property type="nucleotide sequence ID" value="NZ_FMZO01000026.1"/>
</dbReference>
<accession>A0A1G7B2I4</accession>
<reference evidence="3" key="1">
    <citation type="submission" date="2016-10" db="EMBL/GenBank/DDBJ databases">
        <authorList>
            <person name="Varghese N."/>
            <person name="Submissions S."/>
        </authorList>
    </citation>
    <scope>NUCLEOTIDE SEQUENCE [LARGE SCALE GENOMIC DNA]</scope>
    <source>
        <strain evidence="3">DSM 25811 / CCM 8410 / LMG 26954 / E90</strain>
    </source>
</reference>
<dbReference type="AlphaFoldDB" id="A0A1G7B2I4"/>
<keyword evidence="3" id="KW-1185">Reference proteome</keyword>
<dbReference type="Proteomes" id="UP000198757">
    <property type="component" value="Unassembled WGS sequence"/>
</dbReference>
<name>A0A1G7B2I4_NIADE</name>
<protein>
    <submittedName>
        <fullName evidence="2">Uncharacterized protein</fullName>
    </submittedName>
</protein>
<sequence>MKKLNFQNIDGALILTREQLKTVMGGSGNDSESGKPHCASPCTSGSDCSGGDNTCTKCTALLFDVPNVGKKGDKICQTT</sequence>
<proteinExistence type="predicted"/>